<name>A0AAW9HNK5_9ACTO</name>
<accession>A0AAW9HNK5</accession>
<evidence type="ECO:0000313" key="1">
    <source>
        <dbReference type="EMBL" id="MDY5154307.1"/>
    </source>
</evidence>
<dbReference type="Proteomes" id="UP001281731">
    <property type="component" value="Unassembled WGS sequence"/>
</dbReference>
<reference evidence="1" key="1">
    <citation type="submission" date="2023-10" db="EMBL/GenBank/DDBJ databases">
        <title>Whole Genome based description of the genera Actinobaculum and Actinotignum reveals a complex phylogenetic relationship within the species included in the genus Actinotignum.</title>
        <authorList>
            <person name="Jensen C.S."/>
            <person name="Dargis R."/>
            <person name="Kemp M."/>
            <person name="Christensen J.J."/>
        </authorList>
    </citation>
    <scope>NUCLEOTIDE SEQUENCE</scope>
    <source>
        <strain evidence="1">SLA_B511</strain>
    </source>
</reference>
<evidence type="ECO:0008006" key="3">
    <source>
        <dbReference type="Google" id="ProtNLM"/>
    </source>
</evidence>
<dbReference type="AlphaFoldDB" id="A0AAW9HNK5"/>
<organism evidence="1 2">
    <name type="scientific">Actinotignum urinale</name>
    <dbReference type="NCBI Taxonomy" id="190146"/>
    <lineage>
        <taxon>Bacteria</taxon>
        <taxon>Bacillati</taxon>
        <taxon>Actinomycetota</taxon>
        <taxon>Actinomycetes</taxon>
        <taxon>Actinomycetales</taxon>
        <taxon>Actinomycetaceae</taxon>
        <taxon>Actinotignum</taxon>
    </lineage>
</organism>
<evidence type="ECO:0000313" key="2">
    <source>
        <dbReference type="Proteomes" id="UP001281731"/>
    </source>
</evidence>
<dbReference type="EMBL" id="JAWNGC010000001">
    <property type="protein sequence ID" value="MDY5154307.1"/>
    <property type="molecule type" value="Genomic_DNA"/>
</dbReference>
<protein>
    <recommendedName>
        <fullName evidence="3">Antitoxin</fullName>
    </recommendedName>
</protein>
<comment type="caution">
    <text evidence="1">The sequence shown here is derived from an EMBL/GenBank/DDBJ whole genome shotgun (WGS) entry which is preliminary data.</text>
</comment>
<proteinExistence type="predicted"/>
<sequence length="50" mass="6145">MTLVTYVPNDDVWEKIELEARESDSWEQEQDELENEWGDYDEARWCIQHL</sequence>
<dbReference type="RefSeq" id="WP_320756213.1">
    <property type="nucleotide sequence ID" value="NZ_JAWNGC010000001.1"/>
</dbReference>
<gene>
    <name evidence="1" type="ORF">R6G80_00995</name>
</gene>